<reference evidence="2" key="3">
    <citation type="submission" date="2020-12" db="UniProtKB">
        <authorList>
            <consortium name="EnsemblPlants"/>
        </authorList>
    </citation>
    <scope>IDENTIFICATION</scope>
</reference>
<name>A0A2K1J3N9_PHYPA</name>
<evidence type="ECO:0000313" key="1">
    <source>
        <dbReference type="EMBL" id="PNR36144.1"/>
    </source>
</evidence>
<dbReference type="Proteomes" id="UP000006727">
    <property type="component" value="Chromosome 17"/>
</dbReference>
<dbReference type="EnsemblPlants" id="Pp3c17_12999V3.1">
    <property type="protein sequence ID" value="PAC:32906922.CDS.1"/>
    <property type="gene ID" value="Pp3c17_12999"/>
</dbReference>
<dbReference type="AlphaFoldDB" id="A0A2K1J3N9"/>
<dbReference type="InParanoid" id="A0A2K1J3N9"/>
<evidence type="ECO:0000313" key="2">
    <source>
        <dbReference type="EnsemblPlants" id="PAC:32906922.CDS.1"/>
    </source>
</evidence>
<dbReference type="Gramene" id="Pp3c17_12999V3.1">
    <property type="protein sequence ID" value="PAC:32906922.CDS.1"/>
    <property type="gene ID" value="Pp3c17_12999"/>
</dbReference>
<gene>
    <name evidence="1" type="ORF">PHYPA_021995</name>
</gene>
<reference evidence="1 3" key="1">
    <citation type="journal article" date="2008" name="Science">
        <title>The Physcomitrella genome reveals evolutionary insights into the conquest of land by plants.</title>
        <authorList>
            <person name="Rensing S."/>
            <person name="Lang D."/>
            <person name="Zimmer A."/>
            <person name="Terry A."/>
            <person name="Salamov A."/>
            <person name="Shapiro H."/>
            <person name="Nishiyama T."/>
            <person name="Perroud P.-F."/>
            <person name="Lindquist E."/>
            <person name="Kamisugi Y."/>
            <person name="Tanahashi T."/>
            <person name="Sakakibara K."/>
            <person name="Fujita T."/>
            <person name="Oishi K."/>
            <person name="Shin-I T."/>
            <person name="Kuroki Y."/>
            <person name="Toyoda A."/>
            <person name="Suzuki Y."/>
            <person name="Hashimoto A."/>
            <person name="Yamaguchi K."/>
            <person name="Sugano A."/>
            <person name="Kohara Y."/>
            <person name="Fujiyama A."/>
            <person name="Anterola A."/>
            <person name="Aoki S."/>
            <person name="Ashton N."/>
            <person name="Barbazuk W.B."/>
            <person name="Barker E."/>
            <person name="Bennetzen J."/>
            <person name="Bezanilla M."/>
            <person name="Blankenship R."/>
            <person name="Cho S.H."/>
            <person name="Dutcher S."/>
            <person name="Estelle M."/>
            <person name="Fawcett J.A."/>
            <person name="Gundlach H."/>
            <person name="Hanada K."/>
            <person name="Heyl A."/>
            <person name="Hicks K.A."/>
            <person name="Hugh J."/>
            <person name="Lohr M."/>
            <person name="Mayer K."/>
            <person name="Melkozernov A."/>
            <person name="Murata T."/>
            <person name="Nelson D."/>
            <person name="Pils B."/>
            <person name="Prigge M."/>
            <person name="Reiss B."/>
            <person name="Renner T."/>
            <person name="Rombauts S."/>
            <person name="Rushton P."/>
            <person name="Sanderfoot A."/>
            <person name="Schween G."/>
            <person name="Shiu S.-H."/>
            <person name="Stueber K."/>
            <person name="Theodoulou F.L."/>
            <person name="Tu H."/>
            <person name="Van de Peer Y."/>
            <person name="Verrier P.J."/>
            <person name="Waters E."/>
            <person name="Wood A."/>
            <person name="Yang L."/>
            <person name="Cove D."/>
            <person name="Cuming A."/>
            <person name="Hasebe M."/>
            <person name="Lucas S."/>
            <person name="Mishler D.B."/>
            <person name="Reski R."/>
            <person name="Grigoriev I."/>
            <person name="Quatrano R.S."/>
            <person name="Boore J.L."/>
        </authorList>
    </citation>
    <scope>NUCLEOTIDE SEQUENCE [LARGE SCALE GENOMIC DNA]</scope>
    <source>
        <strain evidence="2 3">cv. Gransden 2004</strain>
    </source>
</reference>
<dbReference type="EMBL" id="ABEU02000017">
    <property type="protein sequence ID" value="PNR36144.1"/>
    <property type="molecule type" value="Genomic_DNA"/>
</dbReference>
<proteinExistence type="predicted"/>
<reference evidence="1 3" key="2">
    <citation type="journal article" date="2018" name="Plant J.">
        <title>The Physcomitrella patens chromosome-scale assembly reveals moss genome structure and evolution.</title>
        <authorList>
            <person name="Lang D."/>
            <person name="Ullrich K.K."/>
            <person name="Murat F."/>
            <person name="Fuchs J."/>
            <person name="Jenkins J."/>
            <person name="Haas F.B."/>
            <person name="Piednoel M."/>
            <person name="Gundlach H."/>
            <person name="Van Bel M."/>
            <person name="Meyberg R."/>
            <person name="Vives C."/>
            <person name="Morata J."/>
            <person name="Symeonidi A."/>
            <person name="Hiss M."/>
            <person name="Muchero W."/>
            <person name="Kamisugi Y."/>
            <person name="Saleh O."/>
            <person name="Blanc G."/>
            <person name="Decker E.L."/>
            <person name="van Gessel N."/>
            <person name="Grimwood J."/>
            <person name="Hayes R.D."/>
            <person name="Graham S.W."/>
            <person name="Gunter L.E."/>
            <person name="McDaniel S.F."/>
            <person name="Hoernstein S.N.W."/>
            <person name="Larsson A."/>
            <person name="Li F.W."/>
            <person name="Perroud P.F."/>
            <person name="Phillips J."/>
            <person name="Ranjan P."/>
            <person name="Rokshar D.S."/>
            <person name="Rothfels C.J."/>
            <person name="Schneider L."/>
            <person name="Shu S."/>
            <person name="Stevenson D.W."/>
            <person name="Thummler F."/>
            <person name="Tillich M."/>
            <person name="Villarreal Aguilar J.C."/>
            <person name="Widiez T."/>
            <person name="Wong G.K."/>
            <person name="Wymore A."/>
            <person name="Zhang Y."/>
            <person name="Zimmer A.D."/>
            <person name="Quatrano R.S."/>
            <person name="Mayer K.F.X."/>
            <person name="Goodstein D."/>
            <person name="Casacuberta J.M."/>
            <person name="Vandepoele K."/>
            <person name="Reski R."/>
            <person name="Cuming A.C."/>
            <person name="Tuskan G.A."/>
            <person name="Maumus F."/>
            <person name="Salse J."/>
            <person name="Schmutz J."/>
            <person name="Rensing S.A."/>
        </authorList>
    </citation>
    <scope>NUCLEOTIDE SEQUENCE [LARGE SCALE GENOMIC DNA]</scope>
    <source>
        <strain evidence="2 3">cv. Gransden 2004</strain>
    </source>
</reference>
<dbReference type="PaxDb" id="3218-PP1S313_55V6.1"/>
<sequence>MRSSKGWKQWLFEESFFLRPFVGECCNTTISSSFVAYAYKVSLGAAVQQLLGSVEAWTTQIFSLFGLFFAIKV</sequence>
<accession>A0A2K1J3N9</accession>
<protein>
    <submittedName>
        <fullName evidence="1 2">Uncharacterized protein</fullName>
    </submittedName>
</protein>
<organism evidence="1">
    <name type="scientific">Physcomitrium patens</name>
    <name type="common">Spreading-leaved earth moss</name>
    <name type="synonym">Physcomitrella patens</name>
    <dbReference type="NCBI Taxonomy" id="3218"/>
    <lineage>
        <taxon>Eukaryota</taxon>
        <taxon>Viridiplantae</taxon>
        <taxon>Streptophyta</taxon>
        <taxon>Embryophyta</taxon>
        <taxon>Bryophyta</taxon>
        <taxon>Bryophytina</taxon>
        <taxon>Bryopsida</taxon>
        <taxon>Funariidae</taxon>
        <taxon>Funariales</taxon>
        <taxon>Funariaceae</taxon>
        <taxon>Physcomitrium</taxon>
    </lineage>
</organism>
<keyword evidence="3" id="KW-1185">Reference proteome</keyword>
<evidence type="ECO:0000313" key="3">
    <source>
        <dbReference type="Proteomes" id="UP000006727"/>
    </source>
</evidence>